<comment type="caution">
    <text evidence="4">The sequence shown here is derived from an EMBL/GenBank/DDBJ whole genome shotgun (WGS) entry which is preliminary data.</text>
</comment>
<dbReference type="PANTHER" id="PTHR37984">
    <property type="entry name" value="PROTEIN CBG26694"/>
    <property type="match status" value="1"/>
</dbReference>
<dbReference type="InterPro" id="IPR050951">
    <property type="entry name" value="Retrovirus_Pol_polyprotein"/>
</dbReference>
<evidence type="ECO:0000256" key="2">
    <source>
        <dbReference type="ARBA" id="ARBA00012180"/>
    </source>
</evidence>
<dbReference type="Gene3D" id="1.10.340.70">
    <property type="match status" value="1"/>
</dbReference>
<evidence type="ECO:0000256" key="1">
    <source>
        <dbReference type="ARBA" id="ARBA00010879"/>
    </source>
</evidence>
<gene>
    <name evidence="4" type="ORF">QQF64_026083</name>
</gene>
<feature type="domain" description="Reverse transcriptase" evidence="3">
    <location>
        <begin position="3"/>
        <end position="108"/>
    </location>
</feature>
<dbReference type="EMBL" id="JAYMGO010000003">
    <property type="protein sequence ID" value="KAL1279410.1"/>
    <property type="molecule type" value="Genomic_DNA"/>
</dbReference>
<protein>
    <recommendedName>
        <fullName evidence="2">ribonuclease H</fullName>
        <ecNumber evidence="2">3.1.26.4</ecNumber>
    </recommendedName>
</protein>
<dbReference type="Gene3D" id="3.30.70.270">
    <property type="match status" value="1"/>
</dbReference>
<reference evidence="4 5" key="1">
    <citation type="submission" date="2023-09" db="EMBL/GenBank/DDBJ databases">
        <authorList>
            <person name="Wang M."/>
        </authorList>
    </citation>
    <scope>NUCLEOTIDE SEQUENCE [LARGE SCALE GENOMIC DNA]</scope>
    <source>
        <strain evidence="4">GT-2023</strain>
        <tissue evidence="4">Liver</tissue>
    </source>
</reference>
<accession>A0ABR3NRA1</accession>
<dbReference type="InterPro" id="IPR000477">
    <property type="entry name" value="RT_dom"/>
</dbReference>
<sequence length="208" mass="23171">MREPNKAIIVDAYPLPHMDETLAALAGATVFSTIDLENAYHQVPLHPDSHDLTAFITHNGLFRFCRLPYGLASAPAAFQKMMSIILKGIPNVQNYLDNVICFGHTRQEVTLRGCFAQTAAASGPELISICTQIKKGWPGSIKVVPKDLQPYYHVRNELSVKDNVIFGDTRLVVPVTLPHTVMAVAHKSHQGIVRTKQHLRELHWFPGM</sequence>
<dbReference type="Pfam" id="PF00078">
    <property type="entry name" value="RVT_1"/>
    <property type="match status" value="1"/>
</dbReference>
<evidence type="ECO:0000313" key="5">
    <source>
        <dbReference type="Proteomes" id="UP001558613"/>
    </source>
</evidence>
<dbReference type="InterPro" id="IPR043502">
    <property type="entry name" value="DNA/RNA_pol_sf"/>
</dbReference>
<dbReference type="InterPro" id="IPR043128">
    <property type="entry name" value="Rev_trsase/Diguanyl_cyclase"/>
</dbReference>
<evidence type="ECO:0000259" key="3">
    <source>
        <dbReference type="Pfam" id="PF00078"/>
    </source>
</evidence>
<dbReference type="Proteomes" id="UP001558613">
    <property type="component" value="Unassembled WGS sequence"/>
</dbReference>
<proteinExistence type="inferred from homology"/>
<dbReference type="PANTHER" id="PTHR37984:SF15">
    <property type="entry name" value="INTEGRASE CATALYTIC DOMAIN-CONTAINING PROTEIN"/>
    <property type="match status" value="1"/>
</dbReference>
<comment type="similarity">
    <text evidence="1">Belongs to the beta type-B retroviral polymerase family. HERV class-II K(HML-2) pol subfamily.</text>
</comment>
<dbReference type="CDD" id="cd01647">
    <property type="entry name" value="RT_LTR"/>
    <property type="match status" value="1"/>
</dbReference>
<dbReference type="Gene3D" id="3.10.10.10">
    <property type="entry name" value="HIV Type 1 Reverse Transcriptase, subunit A, domain 1"/>
    <property type="match status" value="1"/>
</dbReference>
<keyword evidence="5" id="KW-1185">Reference proteome</keyword>
<organism evidence="4 5">
    <name type="scientific">Cirrhinus molitorella</name>
    <name type="common">mud carp</name>
    <dbReference type="NCBI Taxonomy" id="172907"/>
    <lineage>
        <taxon>Eukaryota</taxon>
        <taxon>Metazoa</taxon>
        <taxon>Chordata</taxon>
        <taxon>Craniata</taxon>
        <taxon>Vertebrata</taxon>
        <taxon>Euteleostomi</taxon>
        <taxon>Actinopterygii</taxon>
        <taxon>Neopterygii</taxon>
        <taxon>Teleostei</taxon>
        <taxon>Ostariophysi</taxon>
        <taxon>Cypriniformes</taxon>
        <taxon>Cyprinidae</taxon>
        <taxon>Labeoninae</taxon>
        <taxon>Labeonini</taxon>
        <taxon>Cirrhinus</taxon>
    </lineage>
</organism>
<dbReference type="EC" id="3.1.26.4" evidence="2"/>
<name>A0ABR3NRA1_9TELE</name>
<evidence type="ECO:0000313" key="4">
    <source>
        <dbReference type="EMBL" id="KAL1279410.1"/>
    </source>
</evidence>
<dbReference type="SUPFAM" id="SSF56672">
    <property type="entry name" value="DNA/RNA polymerases"/>
    <property type="match status" value="1"/>
</dbReference>